<keyword evidence="3" id="KW-1185">Reference proteome</keyword>
<feature type="compositionally biased region" description="Basic residues" evidence="1">
    <location>
        <begin position="173"/>
        <end position="182"/>
    </location>
</feature>
<feature type="compositionally biased region" description="Polar residues" evidence="1">
    <location>
        <begin position="135"/>
        <end position="156"/>
    </location>
</feature>
<feature type="compositionally biased region" description="Acidic residues" evidence="1">
    <location>
        <begin position="119"/>
        <end position="131"/>
    </location>
</feature>
<gene>
    <name evidence="2" type="ORF">AJ78_08567</name>
</gene>
<organism evidence="2 3">
    <name type="scientific">Emergomyces pasteurianus Ep9510</name>
    <dbReference type="NCBI Taxonomy" id="1447872"/>
    <lineage>
        <taxon>Eukaryota</taxon>
        <taxon>Fungi</taxon>
        <taxon>Dikarya</taxon>
        <taxon>Ascomycota</taxon>
        <taxon>Pezizomycotina</taxon>
        <taxon>Eurotiomycetes</taxon>
        <taxon>Eurotiomycetidae</taxon>
        <taxon>Onygenales</taxon>
        <taxon>Ajellomycetaceae</taxon>
        <taxon>Emergomyces</taxon>
    </lineage>
</organism>
<dbReference type="EMBL" id="LGRN01000806">
    <property type="protein sequence ID" value="OJD10409.1"/>
    <property type="molecule type" value="Genomic_DNA"/>
</dbReference>
<dbReference type="AlphaFoldDB" id="A0A1J9P0S1"/>
<name>A0A1J9P0S1_9EURO</name>
<feature type="region of interest" description="Disordered" evidence="1">
    <location>
        <begin position="114"/>
        <end position="193"/>
    </location>
</feature>
<dbReference type="Proteomes" id="UP000182235">
    <property type="component" value="Unassembled WGS sequence"/>
</dbReference>
<evidence type="ECO:0000256" key="1">
    <source>
        <dbReference type="SAM" id="MobiDB-lite"/>
    </source>
</evidence>
<reference evidence="2 3" key="1">
    <citation type="submission" date="2015-07" db="EMBL/GenBank/DDBJ databases">
        <title>Emmonsia species relationships and genome sequence.</title>
        <authorList>
            <consortium name="The Broad Institute Genomics Platform"/>
            <person name="Cuomo C.A."/>
            <person name="Munoz J.F."/>
            <person name="Imamovic A."/>
            <person name="Priest M.E."/>
            <person name="Young S."/>
            <person name="Clay O.K."/>
            <person name="McEwen J.G."/>
        </authorList>
    </citation>
    <scope>NUCLEOTIDE SEQUENCE [LARGE SCALE GENOMIC DNA]</scope>
    <source>
        <strain evidence="2 3">UAMH 9510</strain>
    </source>
</reference>
<evidence type="ECO:0000313" key="3">
    <source>
        <dbReference type="Proteomes" id="UP000182235"/>
    </source>
</evidence>
<proteinExistence type="predicted"/>
<dbReference type="OrthoDB" id="4181272at2759"/>
<dbReference type="VEuPathDB" id="FungiDB:AJ78_08567"/>
<accession>A0A1J9P0S1</accession>
<protein>
    <submittedName>
        <fullName evidence="2">Uncharacterized protein</fullName>
    </submittedName>
</protein>
<evidence type="ECO:0000313" key="2">
    <source>
        <dbReference type="EMBL" id="OJD10409.1"/>
    </source>
</evidence>
<comment type="caution">
    <text evidence="2">The sequence shown here is derived from an EMBL/GenBank/DDBJ whole genome shotgun (WGS) entry which is preliminary data.</text>
</comment>
<sequence length="193" mass="21678">MDSGQLIDKFQPLKIHKVPLSMHTIEPDVLSHRFTKLARSTGFVSSQPNLQPLKSVQEGVPQLPPLTTDSEEEWAHYGMTDGRTFFSDKMHLYLDKIYSAPGNQQQEHLIFFTAQPSPNDDDDDEMPDEMPDIANQPTTLSQPTASNTTELATSIDTEMLDNLITEPSSSRTAVRHRSHARYQKPGTSARITK</sequence>